<dbReference type="KEGG" id="afy:BW247_01165"/>
<dbReference type="Pfam" id="PF13369">
    <property type="entry name" value="Transglut_core2"/>
    <property type="match status" value="1"/>
</dbReference>
<dbReference type="STRING" id="1765967.BW247_01165"/>
<dbReference type="InterPro" id="IPR011990">
    <property type="entry name" value="TPR-like_helical_dom_sf"/>
</dbReference>
<dbReference type="AlphaFoldDB" id="A0A1P8UDH5"/>
<comment type="similarity">
    <text evidence="1">Belongs to the UPF0162 family.</text>
</comment>
<evidence type="ECO:0000313" key="3">
    <source>
        <dbReference type="EMBL" id="APZ41878.1"/>
    </source>
</evidence>
<evidence type="ECO:0000313" key="4">
    <source>
        <dbReference type="Proteomes" id="UP000243807"/>
    </source>
</evidence>
<reference evidence="3 4" key="1">
    <citation type="submission" date="2017-01" db="EMBL/GenBank/DDBJ databases">
        <title>Draft sequence of Acidihalobacter ferrooxidans strain DSM 14175 (strain V8).</title>
        <authorList>
            <person name="Khaleque H.N."/>
            <person name="Ramsay J.P."/>
            <person name="Murphy R.J.T."/>
            <person name="Kaksonen A.H."/>
            <person name="Boxall N.J."/>
            <person name="Watkin E.L.J."/>
        </authorList>
    </citation>
    <scope>NUCLEOTIDE SEQUENCE [LARGE SCALE GENOMIC DNA]</scope>
    <source>
        <strain evidence="3 4">V8</strain>
    </source>
</reference>
<gene>
    <name evidence="3" type="ORF">BW247_01165</name>
</gene>
<organism evidence="3 4">
    <name type="scientific">Acidihalobacter ferrooxydans</name>
    <dbReference type="NCBI Taxonomy" id="1765967"/>
    <lineage>
        <taxon>Bacteria</taxon>
        <taxon>Pseudomonadati</taxon>
        <taxon>Pseudomonadota</taxon>
        <taxon>Gammaproteobacteria</taxon>
        <taxon>Chromatiales</taxon>
        <taxon>Ectothiorhodospiraceae</taxon>
        <taxon>Acidihalobacter</taxon>
    </lineage>
</organism>
<dbReference type="PANTHER" id="PTHR31350:SF21">
    <property type="entry name" value="F-BOX ONLY PROTEIN 21"/>
    <property type="match status" value="1"/>
</dbReference>
<feature type="domain" description="Protein SirB1 N-terminal" evidence="2">
    <location>
        <begin position="42"/>
        <end position="193"/>
    </location>
</feature>
<protein>
    <recommendedName>
        <fullName evidence="2">Protein SirB1 N-terminal domain-containing protein</fullName>
    </recommendedName>
</protein>
<sequence length="277" mass="31906">MHDELRDALLRQLDQPEARIDLTRAALLIGRGAYPDLDPAPYIDRLERWALDLANDIPHDGDIPARIAHLNRYMFEELGFEGEDQDYYNPRNSFLSDVLDRRRGIPISLALIYMDLGRRIGLELEGVSFPGHFLVKLTVMGGQVVLDPFNGGVSLDEDDLTQRLRMQYGEIDVSVQSLLHRAGKREILVRMLRNLKGIYHQQGEIQRTLETIDLIIAIDPHLDEEYRDRGLLFYEVDYAPAALRDLRHYLVAQPDAEDAARIRDLVIDLQREPIHLH</sequence>
<dbReference type="RefSeq" id="WP_076835225.1">
    <property type="nucleotide sequence ID" value="NZ_CP019434.1"/>
</dbReference>
<evidence type="ECO:0000256" key="1">
    <source>
        <dbReference type="ARBA" id="ARBA00007100"/>
    </source>
</evidence>
<dbReference type="SUPFAM" id="SSF48452">
    <property type="entry name" value="TPR-like"/>
    <property type="match status" value="1"/>
</dbReference>
<dbReference type="Proteomes" id="UP000243807">
    <property type="component" value="Chromosome"/>
</dbReference>
<dbReference type="EMBL" id="CP019434">
    <property type="protein sequence ID" value="APZ41878.1"/>
    <property type="molecule type" value="Genomic_DNA"/>
</dbReference>
<evidence type="ECO:0000259" key="2">
    <source>
        <dbReference type="Pfam" id="PF13369"/>
    </source>
</evidence>
<dbReference type="InterPro" id="IPR032698">
    <property type="entry name" value="SirB1_N"/>
</dbReference>
<name>A0A1P8UDH5_9GAMM</name>
<proteinExistence type="inferred from homology"/>
<keyword evidence="4" id="KW-1185">Reference proteome</keyword>
<accession>A0A1P8UDH5</accession>
<dbReference type="PANTHER" id="PTHR31350">
    <property type="entry name" value="SI:DKEY-261L7.2"/>
    <property type="match status" value="1"/>
</dbReference>
<dbReference type="Pfam" id="PF13371">
    <property type="entry name" value="TPR_9"/>
    <property type="match status" value="1"/>
</dbReference>